<dbReference type="RefSeq" id="WP_138748254.1">
    <property type="nucleotide sequence ID" value="NZ_VCLB01000005.1"/>
</dbReference>
<organism evidence="4 5">
    <name type="scientific">Martelella lutilitoris</name>
    <dbReference type="NCBI Taxonomy" id="2583532"/>
    <lineage>
        <taxon>Bacteria</taxon>
        <taxon>Pseudomonadati</taxon>
        <taxon>Pseudomonadota</taxon>
        <taxon>Alphaproteobacteria</taxon>
        <taxon>Hyphomicrobiales</taxon>
        <taxon>Aurantimonadaceae</taxon>
        <taxon>Martelella</taxon>
    </lineage>
</organism>
<comment type="caution">
    <text evidence="4">The sequence shown here is derived from an EMBL/GenBank/DDBJ whole genome shotgun (WGS) entry which is preliminary data.</text>
</comment>
<evidence type="ECO:0000259" key="3">
    <source>
        <dbReference type="Pfam" id="PF03981"/>
    </source>
</evidence>
<keyword evidence="5" id="KW-1185">Reference proteome</keyword>
<evidence type="ECO:0000256" key="2">
    <source>
        <dbReference type="ARBA" id="ARBA00006436"/>
    </source>
</evidence>
<comment type="similarity">
    <text evidence="2">Belongs to the UPF0174 family.</text>
</comment>
<reference evidence="4 5" key="1">
    <citation type="submission" date="2019-06" db="EMBL/GenBank/DDBJ databases">
        <title>Martelella lutilitoris sp. nov., isolated from a tidal mudflat.</title>
        <authorList>
            <person name="Kim Y.-J."/>
        </authorList>
    </citation>
    <scope>NUCLEOTIDE SEQUENCE [LARGE SCALE GENOMIC DNA]</scope>
    <source>
        <strain evidence="4 5">GH2-6</strain>
    </source>
</reference>
<dbReference type="PIRSF" id="PIRSF032079">
    <property type="entry name" value="UCP032079"/>
    <property type="match status" value="1"/>
</dbReference>
<evidence type="ECO:0000256" key="1">
    <source>
        <dbReference type="ARBA" id="ARBA00006407"/>
    </source>
</evidence>
<dbReference type="Proteomes" id="UP000307874">
    <property type="component" value="Unassembled WGS sequence"/>
</dbReference>
<dbReference type="EMBL" id="VCLB01000005">
    <property type="protein sequence ID" value="TNB47808.1"/>
    <property type="molecule type" value="Genomic_DNA"/>
</dbReference>
<dbReference type="PANTHER" id="PTHR12184">
    <property type="entry name" value="UBIQUINOL-CYTOCHROME C REDUCTASE COMPLEX ASSEMBLY FACTOR 1 FAMILY MEMBER"/>
    <property type="match status" value="1"/>
</dbReference>
<dbReference type="OrthoDB" id="7158889at2"/>
<feature type="domain" description="Ubiquinol-cytochrome c chaperone" evidence="3">
    <location>
        <begin position="35"/>
        <end position="170"/>
    </location>
</feature>
<accession>A0A5C4JR42</accession>
<dbReference type="InterPro" id="IPR021150">
    <property type="entry name" value="Ubiq_cyt_c_chap"/>
</dbReference>
<dbReference type="PANTHER" id="PTHR12184:SF1">
    <property type="entry name" value="UBIQUINOL-CYTOCHROME-C REDUCTASE COMPLEX ASSEMBLY FACTOR 1"/>
    <property type="match status" value="1"/>
</dbReference>
<evidence type="ECO:0000313" key="4">
    <source>
        <dbReference type="EMBL" id="TNB47808.1"/>
    </source>
</evidence>
<dbReference type="Pfam" id="PF03981">
    <property type="entry name" value="Ubiq_cyt_C_chap"/>
    <property type="match status" value="1"/>
</dbReference>
<sequence>MILRIFGKSRSNRLIVQRQYGVITATARQPCFYTDYGVPDTVMGRFEMLSVVMILFLRRTSKSSESGKQMAQEVVDAFFMDIDYSIRELGVGDNSVPKRMKKLAGMFYGRLERYVRCLQDRDLEQLAIALAQNIHSVEADPADMAELARWMLANADHLDRIDEIVVETGMVSFLVPESMETGRV</sequence>
<dbReference type="InterPro" id="IPR014569">
    <property type="entry name" value="Ubq_cyt-c_CBP3-rel"/>
</dbReference>
<dbReference type="InterPro" id="IPR007129">
    <property type="entry name" value="Ubiqinol_cyt_c_chaperone_CPB3"/>
</dbReference>
<evidence type="ECO:0000313" key="5">
    <source>
        <dbReference type="Proteomes" id="UP000307874"/>
    </source>
</evidence>
<name>A0A5C4JR42_9HYPH</name>
<proteinExistence type="inferred from homology"/>
<comment type="similarity">
    <text evidence="1">Belongs to the CBP3 family.</text>
</comment>
<protein>
    <submittedName>
        <fullName evidence="4">Ubiquinol-cytochrome C chaperone</fullName>
    </submittedName>
</protein>
<dbReference type="AlphaFoldDB" id="A0A5C4JR42"/>
<gene>
    <name evidence="4" type="ORF">FF124_09440</name>
</gene>